<sequence length="251" mass="28171">MENTASDIKKKVGFWPKLQSASFLVVALMLSLGQWNDTKEALNSGYELFVAHWTNDIEYKRLSKLHVGQTYDYITSILGAPHASKKSKSDLYLTYYYYGDAKYQLMLAVKDQRLSGYGIIGLIPDFNVPIPFTDIKLAESSIASSYAVVDSYYSDSNNLEYYAESHELGKNVMFYNLLIGSVNYGAYTDRETEVVKALNTALDRGEEDVLALLTVSRTLSPNYFAISELEPGLMVSGLLTHFEHKTLLASK</sequence>
<dbReference type="InterPro" id="IPR050010">
    <property type="entry name" value="ETEC_3214_dom"/>
</dbReference>
<gene>
    <name evidence="1" type="ORF">EKG38_21685</name>
</gene>
<name>A0A3S0IJX3_9GAMM</name>
<dbReference type="AlphaFoldDB" id="A0A3S0IJX3"/>
<reference evidence="1 2" key="1">
    <citation type="submission" date="2018-12" db="EMBL/GenBank/DDBJ databases">
        <authorList>
            <person name="Yu L."/>
        </authorList>
    </citation>
    <scope>NUCLEOTIDE SEQUENCE [LARGE SCALE GENOMIC DNA]</scope>
    <source>
        <strain evidence="1 2">HAW-EB2</strain>
    </source>
</reference>
<evidence type="ECO:0000313" key="2">
    <source>
        <dbReference type="Proteomes" id="UP000267448"/>
    </source>
</evidence>
<dbReference type="RefSeq" id="WP_126523078.1">
    <property type="nucleotide sequence ID" value="NZ_RXNU01000017.1"/>
</dbReference>
<dbReference type="Proteomes" id="UP000267448">
    <property type="component" value="Unassembled WGS sequence"/>
</dbReference>
<keyword evidence="2" id="KW-1185">Reference proteome</keyword>
<proteinExistence type="predicted"/>
<dbReference type="OrthoDB" id="5917620at2"/>
<organism evidence="1 2">
    <name type="scientific">Shewanella canadensis</name>
    <dbReference type="NCBI Taxonomy" id="271096"/>
    <lineage>
        <taxon>Bacteria</taxon>
        <taxon>Pseudomonadati</taxon>
        <taxon>Pseudomonadota</taxon>
        <taxon>Gammaproteobacteria</taxon>
        <taxon>Alteromonadales</taxon>
        <taxon>Shewanellaceae</taxon>
        <taxon>Shewanella</taxon>
    </lineage>
</organism>
<accession>A0A3S0IJX3</accession>
<comment type="caution">
    <text evidence="1">The sequence shown here is derived from an EMBL/GenBank/DDBJ whole genome shotgun (WGS) entry which is preliminary data.</text>
</comment>
<evidence type="ECO:0000313" key="1">
    <source>
        <dbReference type="EMBL" id="RTR36914.1"/>
    </source>
</evidence>
<protein>
    <submittedName>
        <fullName evidence="1">Uncharacterized protein</fullName>
    </submittedName>
</protein>
<dbReference type="EMBL" id="RXNU01000017">
    <property type="protein sequence ID" value="RTR36914.1"/>
    <property type="molecule type" value="Genomic_DNA"/>
</dbReference>
<dbReference type="NCBIfam" id="NF043066">
    <property type="entry name" value="ETEC_3214_dom"/>
    <property type="match status" value="1"/>
</dbReference>